<gene>
    <name evidence="1" type="ORF">FB45DRAFT_1031801</name>
</gene>
<protein>
    <submittedName>
        <fullName evidence="1">Uncharacterized protein</fullName>
    </submittedName>
</protein>
<reference evidence="1" key="1">
    <citation type="submission" date="2023-03" db="EMBL/GenBank/DDBJ databases">
        <title>Massive genome expansion in bonnet fungi (Mycena s.s.) driven by repeated elements and novel gene families across ecological guilds.</title>
        <authorList>
            <consortium name="Lawrence Berkeley National Laboratory"/>
            <person name="Harder C.B."/>
            <person name="Miyauchi S."/>
            <person name="Viragh M."/>
            <person name="Kuo A."/>
            <person name="Thoen E."/>
            <person name="Andreopoulos B."/>
            <person name="Lu D."/>
            <person name="Skrede I."/>
            <person name="Drula E."/>
            <person name="Henrissat B."/>
            <person name="Morin E."/>
            <person name="Kohler A."/>
            <person name="Barry K."/>
            <person name="LaButti K."/>
            <person name="Morin E."/>
            <person name="Salamov A."/>
            <person name="Lipzen A."/>
            <person name="Mereny Z."/>
            <person name="Hegedus B."/>
            <person name="Baldrian P."/>
            <person name="Stursova M."/>
            <person name="Weitz H."/>
            <person name="Taylor A."/>
            <person name="Grigoriev I.V."/>
            <person name="Nagy L.G."/>
            <person name="Martin F."/>
            <person name="Kauserud H."/>
        </authorList>
    </citation>
    <scope>NUCLEOTIDE SEQUENCE</scope>
    <source>
        <strain evidence="1">9284</strain>
    </source>
</reference>
<evidence type="ECO:0000313" key="2">
    <source>
        <dbReference type="Proteomes" id="UP001221142"/>
    </source>
</evidence>
<name>A0AAD7FG27_9AGAR</name>
<dbReference type="Proteomes" id="UP001221142">
    <property type="component" value="Unassembled WGS sequence"/>
</dbReference>
<evidence type="ECO:0000313" key="1">
    <source>
        <dbReference type="EMBL" id="KAJ7622105.1"/>
    </source>
</evidence>
<dbReference type="EMBL" id="JARKIF010000015">
    <property type="protein sequence ID" value="KAJ7622105.1"/>
    <property type="molecule type" value="Genomic_DNA"/>
</dbReference>
<comment type="caution">
    <text evidence="1">The sequence shown here is derived from an EMBL/GenBank/DDBJ whole genome shotgun (WGS) entry which is preliminary data.</text>
</comment>
<organism evidence="1 2">
    <name type="scientific">Roridomyces roridus</name>
    <dbReference type="NCBI Taxonomy" id="1738132"/>
    <lineage>
        <taxon>Eukaryota</taxon>
        <taxon>Fungi</taxon>
        <taxon>Dikarya</taxon>
        <taxon>Basidiomycota</taxon>
        <taxon>Agaricomycotina</taxon>
        <taxon>Agaricomycetes</taxon>
        <taxon>Agaricomycetidae</taxon>
        <taxon>Agaricales</taxon>
        <taxon>Marasmiineae</taxon>
        <taxon>Mycenaceae</taxon>
        <taxon>Roridomyces</taxon>
    </lineage>
</organism>
<dbReference type="AlphaFoldDB" id="A0AAD7FG27"/>
<keyword evidence="2" id="KW-1185">Reference proteome</keyword>
<accession>A0AAD7FG27</accession>
<proteinExistence type="predicted"/>
<sequence>MPNTRRIRLRAIIPNALVRIRRLFIRRSSRHASALPLPPGSAHSLLPQERWDRIIDLVPRRYLKSAALVSRVLVPRVQMTIFRSISVGESPWARQPLLDSPTNPSTVLVDILTRSSHLIHHVRELELWRTDEETITSLTTVPWSNLKSLTLFRSNAQLAMEWSREQDQKDLLLATPLISLPSLEALPRFEMGGAVGPVRAQHKLSITHLELCLSLPDLIVGYRTSELLDFSRLTHLKLRITFFGMQLFSFLSDFPKTVQHLEIHLTDDDVGRCTTLKLNCLPKLAHLTVCGQAQALPAFHEAFERYTPLGLHTITYLGFDPSSIVDLLPKLESSILADNLPELHSVALQVTLTDNGCTNRERREREAKWRSQMEQKMPVLVKRGLLVLEFEAED</sequence>